<evidence type="ECO:0000256" key="1">
    <source>
        <dbReference type="SAM" id="MobiDB-lite"/>
    </source>
</evidence>
<gene>
    <name evidence="2" type="ORF">NCTC11535_01281</name>
</gene>
<proteinExistence type="predicted"/>
<dbReference type="RefSeq" id="WP_111836562.1">
    <property type="nucleotide sequence ID" value="NZ_UAPQ01000007.1"/>
</dbReference>
<reference evidence="2 3" key="1">
    <citation type="submission" date="2018-06" db="EMBL/GenBank/DDBJ databases">
        <authorList>
            <consortium name="Pathogen Informatics"/>
            <person name="Doyle S."/>
        </authorList>
    </citation>
    <scope>NUCLEOTIDE SEQUENCE [LARGE SCALE GENOMIC DNA]</scope>
    <source>
        <strain evidence="2 3">NCTC11535</strain>
    </source>
</reference>
<evidence type="ECO:0008006" key="4">
    <source>
        <dbReference type="Google" id="ProtNLM"/>
    </source>
</evidence>
<dbReference type="EMBL" id="UAPQ01000007">
    <property type="protein sequence ID" value="SPT53610.1"/>
    <property type="molecule type" value="Genomic_DNA"/>
</dbReference>
<keyword evidence="3" id="KW-1185">Reference proteome</keyword>
<evidence type="ECO:0000313" key="3">
    <source>
        <dbReference type="Proteomes" id="UP000250006"/>
    </source>
</evidence>
<protein>
    <recommendedName>
        <fullName evidence="4">WXG100 family type VII secretion target</fullName>
    </recommendedName>
</protein>
<name>A0ABY1VNC6_9ACTO</name>
<comment type="caution">
    <text evidence="2">The sequence shown here is derived from an EMBL/GenBank/DDBJ whole genome shotgun (WGS) entry which is preliminary data.</text>
</comment>
<accession>A0ABY1VNC6</accession>
<sequence length="112" mass="12120">MADQEDDAQTMVDNPKRTAILAVDSTVTTSQTNLAASRYNGSYSDKMSEGLTQEVWASPKADTYRTQISTALTNADNAISAMHTTLTNAANNLEEKVPSDSSEAKWPNCQES</sequence>
<evidence type="ECO:0000313" key="2">
    <source>
        <dbReference type="EMBL" id="SPT53610.1"/>
    </source>
</evidence>
<feature type="region of interest" description="Disordered" evidence="1">
    <location>
        <begin position="93"/>
        <end position="112"/>
    </location>
</feature>
<organism evidence="2 3">
    <name type="scientific">Actinomyces bovis</name>
    <dbReference type="NCBI Taxonomy" id="1658"/>
    <lineage>
        <taxon>Bacteria</taxon>
        <taxon>Bacillati</taxon>
        <taxon>Actinomycetota</taxon>
        <taxon>Actinomycetes</taxon>
        <taxon>Actinomycetales</taxon>
        <taxon>Actinomycetaceae</taxon>
        <taxon>Actinomyces</taxon>
    </lineage>
</organism>
<dbReference type="Proteomes" id="UP000250006">
    <property type="component" value="Unassembled WGS sequence"/>
</dbReference>